<keyword evidence="2" id="KW-0813">Transport</keyword>
<keyword evidence="3" id="KW-0001">2Fe-2S</keyword>
<dbReference type="GO" id="GO:0051537">
    <property type="term" value="F:2 iron, 2 sulfur cluster binding"/>
    <property type="evidence" value="ECO:0007669"/>
    <property type="project" value="UniProtKB-KW"/>
</dbReference>
<organism evidence="11 12">
    <name type="scientific">Bacillus aquiflavi</name>
    <dbReference type="NCBI Taxonomy" id="2672567"/>
    <lineage>
        <taxon>Bacteria</taxon>
        <taxon>Bacillati</taxon>
        <taxon>Bacillota</taxon>
        <taxon>Bacilli</taxon>
        <taxon>Bacillales</taxon>
        <taxon>Bacillaceae</taxon>
        <taxon>Bacillus</taxon>
    </lineage>
</organism>
<dbReference type="GO" id="GO:0046872">
    <property type="term" value="F:metal ion binding"/>
    <property type="evidence" value="ECO:0007669"/>
    <property type="project" value="UniProtKB-KW"/>
</dbReference>
<sequence>MFKIMINPEQSFYYHGNEDLLRSAQKNNIKVPFACRGGGCGLCKVKVVKGNYELGPSSKAVLTDRERKEGYVLACKTYPLSEMEIELISK</sequence>
<dbReference type="Proteomes" id="UP000570010">
    <property type="component" value="Unassembled WGS sequence"/>
</dbReference>
<evidence type="ECO:0000313" key="12">
    <source>
        <dbReference type="Proteomes" id="UP000472971"/>
    </source>
</evidence>
<evidence type="ECO:0000256" key="3">
    <source>
        <dbReference type="ARBA" id="ARBA00022714"/>
    </source>
</evidence>
<comment type="cofactor">
    <cofactor evidence="8">
        <name>[2Fe-2S] cluster</name>
        <dbReference type="ChEBI" id="CHEBI:190135"/>
    </cofactor>
</comment>
<keyword evidence="7" id="KW-0411">Iron-sulfur</keyword>
<dbReference type="PROSITE" id="PS00197">
    <property type="entry name" value="2FE2S_FER_1"/>
    <property type="match status" value="1"/>
</dbReference>
<proteinExistence type="inferred from homology"/>
<dbReference type="InterPro" id="IPR001041">
    <property type="entry name" value="2Fe-2S_ferredoxin-type"/>
</dbReference>
<dbReference type="SUPFAM" id="SSF54292">
    <property type="entry name" value="2Fe-2S ferredoxin-like"/>
    <property type="match status" value="1"/>
</dbReference>
<evidence type="ECO:0000256" key="4">
    <source>
        <dbReference type="ARBA" id="ARBA00022723"/>
    </source>
</evidence>
<dbReference type="PROSITE" id="PS51085">
    <property type="entry name" value="2FE2S_FER_2"/>
    <property type="match status" value="1"/>
</dbReference>
<reference evidence="10 13" key="2">
    <citation type="submission" date="2020-07" db="EMBL/GenBank/DDBJ databases">
        <authorList>
            <person name="Feng H."/>
        </authorList>
    </citation>
    <scope>NUCLEOTIDE SEQUENCE [LARGE SCALE GENOMIC DNA]</scope>
    <source>
        <strain evidence="10">S-12</strain>
        <strain evidence="13">s-12</strain>
    </source>
</reference>
<evidence type="ECO:0000256" key="5">
    <source>
        <dbReference type="ARBA" id="ARBA00022982"/>
    </source>
</evidence>
<dbReference type="Proteomes" id="UP000472971">
    <property type="component" value="Unassembled WGS sequence"/>
</dbReference>
<keyword evidence="4" id="KW-0479">Metal-binding</keyword>
<dbReference type="Gene3D" id="3.10.20.30">
    <property type="match status" value="1"/>
</dbReference>
<comment type="caution">
    <text evidence="11">The sequence shown here is derived from an EMBL/GenBank/DDBJ whole genome shotgun (WGS) entry which is preliminary data.</text>
</comment>
<dbReference type="InterPro" id="IPR036010">
    <property type="entry name" value="2Fe-2S_ferredoxin-like_sf"/>
</dbReference>
<gene>
    <name evidence="11" type="ORF">G4D64_12350</name>
    <name evidence="10" type="ORF">H1Z61_12960</name>
</gene>
<evidence type="ECO:0000256" key="2">
    <source>
        <dbReference type="ARBA" id="ARBA00022448"/>
    </source>
</evidence>
<evidence type="ECO:0000256" key="1">
    <source>
        <dbReference type="ARBA" id="ARBA00007874"/>
    </source>
</evidence>
<dbReference type="PANTHER" id="PTHR43112">
    <property type="entry name" value="FERREDOXIN"/>
    <property type="match status" value="1"/>
</dbReference>
<evidence type="ECO:0000313" key="11">
    <source>
        <dbReference type="EMBL" id="NEY82275.1"/>
    </source>
</evidence>
<dbReference type="EMBL" id="JACEIO010000032">
    <property type="protein sequence ID" value="MBA4538019.1"/>
    <property type="molecule type" value="Genomic_DNA"/>
</dbReference>
<keyword evidence="12" id="KW-1185">Reference proteome</keyword>
<dbReference type="AlphaFoldDB" id="A0A6B3W0Y9"/>
<comment type="similarity">
    <text evidence="1">Belongs to the 2Fe2S plant-type ferredoxin family.</text>
</comment>
<dbReference type="InterPro" id="IPR006058">
    <property type="entry name" value="2Fe2S_fd_BS"/>
</dbReference>
<evidence type="ECO:0000256" key="8">
    <source>
        <dbReference type="ARBA" id="ARBA00034078"/>
    </source>
</evidence>
<reference evidence="11 12" key="1">
    <citation type="submission" date="2020-02" db="EMBL/GenBank/DDBJ databases">
        <title>Bacillus aquiflavi sp. nov., isolated from yellow water of strong flavor Chinese baijiu in Yibin region of China.</title>
        <authorList>
            <person name="Xie J."/>
        </authorList>
    </citation>
    <scope>NUCLEOTIDE SEQUENCE [LARGE SCALE GENOMIC DNA]</scope>
    <source>
        <strain evidence="11 12">3H-10</strain>
    </source>
</reference>
<protein>
    <submittedName>
        <fullName evidence="11">2Fe-2S iron-sulfur cluster binding domain-containing protein</fullName>
    </submittedName>
</protein>
<feature type="domain" description="2Fe-2S ferredoxin-type" evidence="9">
    <location>
        <begin position="2"/>
        <end position="90"/>
    </location>
</feature>
<dbReference type="RefSeq" id="WP_163242659.1">
    <property type="nucleotide sequence ID" value="NZ_CP082780.1"/>
</dbReference>
<keyword evidence="5" id="KW-0249">Electron transport</keyword>
<accession>A0A6B3W0Y9</accession>
<dbReference type="PANTHER" id="PTHR43112:SF3">
    <property type="entry name" value="FERREDOXIN-2, CHLOROPLASTIC"/>
    <property type="match status" value="1"/>
</dbReference>
<name>A0A6B3W0Y9_9BACI</name>
<dbReference type="EMBL" id="JAAIWN010000030">
    <property type="protein sequence ID" value="NEY82275.1"/>
    <property type="molecule type" value="Genomic_DNA"/>
</dbReference>
<dbReference type="Pfam" id="PF00111">
    <property type="entry name" value="Fer2"/>
    <property type="match status" value="1"/>
</dbReference>
<dbReference type="CDD" id="cd00207">
    <property type="entry name" value="fer2"/>
    <property type="match status" value="1"/>
</dbReference>
<dbReference type="InterPro" id="IPR012675">
    <property type="entry name" value="Beta-grasp_dom_sf"/>
</dbReference>
<evidence type="ECO:0000259" key="9">
    <source>
        <dbReference type="PROSITE" id="PS51085"/>
    </source>
</evidence>
<keyword evidence="6" id="KW-0408">Iron</keyword>
<evidence type="ECO:0000313" key="13">
    <source>
        <dbReference type="Proteomes" id="UP000570010"/>
    </source>
</evidence>
<evidence type="ECO:0000256" key="6">
    <source>
        <dbReference type="ARBA" id="ARBA00023004"/>
    </source>
</evidence>
<evidence type="ECO:0000313" key="10">
    <source>
        <dbReference type="EMBL" id="MBA4538019.1"/>
    </source>
</evidence>
<evidence type="ECO:0000256" key="7">
    <source>
        <dbReference type="ARBA" id="ARBA00023014"/>
    </source>
</evidence>